<dbReference type="EMBL" id="SNRW01019933">
    <property type="protein sequence ID" value="KAA6365917.1"/>
    <property type="molecule type" value="Genomic_DNA"/>
</dbReference>
<organism evidence="2 3">
    <name type="scientific">Streblomastix strix</name>
    <dbReference type="NCBI Taxonomy" id="222440"/>
    <lineage>
        <taxon>Eukaryota</taxon>
        <taxon>Metamonada</taxon>
        <taxon>Preaxostyla</taxon>
        <taxon>Oxymonadida</taxon>
        <taxon>Streblomastigidae</taxon>
        <taxon>Streblomastix</taxon>
    </lineage>
</organism>
<feature type="compositionally biased region" description="Basic and acidic residues" evidence="1">
    <location>
        <begin position="1"/>
        <end position="13"/>
    </location>
</feature>
<evidence type="ECO:0000256" key="1">
    <source>
        <dbReference type="SAM" id="MobiDB-lite"/>
    </source>
</evidence>
<accession>A0A5J4U5N4</accession>
<gene>
    <name evidence="2" type="ORF">EZS28_038555</name>
</gene>
<feature type="region of interest" description="Disordered" evidence="1">
    <location>
        <begin position="131"/>
        <end position="165"/>
    </location>
</feature>
<evidence type="ECO:0000313" key="3">
    <source>
        <dbReference type="Proteomes" id="UP000324800"/>
    </source>
</evidence>
<feature type="non-terminal residue" evidence="2">
    <location>
        <position position="1"/>
    </location>
</feature>
<evidence type="ECO:0000313" key="2">
    <source>
        <dbReference type="EMBL" id="KAA6365917.1"/>
    </source>
</evidence>
<sequence>SQKQPEADCKASESQDPSIQRAGTSEAIPFWTRLMLGQNVNNVEAKHLKQQLDATTKLFENYYGKKAAQILQTGEHATKREKELLLRRDDLIQRFEMSGRCASKALEQLMQTKSQPIEQLSIGRITQITMRNPETRGDMEVDEVNTESEASVNEDDNVEDQDSDQ</sequence>
<proteinExistence type="predicted"/>
<feature type="compositionally biased region" description="Polar residues" evidence="1">
    <location>
        <begin position="14"/>
        <end position="23"/>
    </location>
</feature>
<dbReference type="Proteomes" id="UP000324800">
    <property type="component" value="Unassembled WGS sequence"/>
</dbReference>
<protein>
    <submittedName>
        <fullName evidence="2">Uncharacterized protein</fullName>
    </submittedName>
</protein>
<feature type="compositionally biased region" description="Acidic residues" evidence="1">
    <location>
        <begin position="140"/>
        <end position="165"/>
    </location>
</feature>
<comment type="caution">
    <text evidence="2">The sequence shown here is derived from an EMBL/GenBank/DDBJ whole genome shotgun (WGS) entry which is preliminary data.</text>
</comment>
<name>A0A5J4U5N4_9EUKA</name>
<feature type="region of interest" description="Disordered" evidence="1">
    <location>
        <begin position="1"/>
        <end position="23"/>
    </location>
</feature>
<reference evidence="2 3" key="1">
    <citation type="submission" date="2019-03" db="EMBL/GenBank/DDBJ databases">
        <title>Single cell metagenomics reveals metabolic interactions within the superorganism composed of flagellate Streblomastix strix and complex community of Bacteroidetes bacteria on its surface.</title>
        <authorList>
            <person name="Treitli S.C."/>
            <person name="Kolisko M."/>
            <person name="Husnik F."/>
            <person name="Keeling P."/>
            <person name="Hampl V."/>
        </authorList>
    </citation>
    <scope>NUCLEOTIDE SEQUENCE [LARGE SCALE GENOMIC DNA]</scope>
    <source>
        <strain evidence="2">ST1C</strain>
    </source>
</reference>
<dbReference type="AlphaFoldDB" id="A0A5J4U5N4"/>